<evidence type="ECO:0000256" key="1">
    <source>
        <dbReference type="ARBA" id="ARBA00022754"/>
    </source>
</evidence>
<keyword evidence="1 3" id="KW-0403">Intermediate filament</keyword>
<keyword evidence="2 4" id="KW-0175">Coiled coil</keyword>
<dbReference type="GO" id="GO:0007097">
    <property type="term" value="P:nuclear migration"/>
    <property type="evidence" value="ECO:0007669"/>
    <property type="project" value="TreeGrafter"/>
</dbReference>
<dbReference type="PANTHER" id="PTHR45721:SF12">
    <property type="entry name" value="INTERMEDIATE FILAMENT PROTEIN IFA-1"/>
    <property type="match status" value="1"/>
</dbReference>
<dbReference type="PROSITE" id="PS00226">
    <property type="entry name" value="IF_ROD_1"/>
    <property type="match status" value="1"/>
</dbReference>
<dbReference type="Proteomes" id="UP000663864">
    <property type="component" value="Unassembled WGS sequence"/>
</dbReference>
<proteinExistence type="inferred from homology"/>
<feature type="coiled-coil region" evidence="4">
    <location>
        <begin position="60"/>
        <end position="137"/>
    </location>
</feature>
<feature type="coiled-coil region" evidence="4">
    <location>
        <begin position="215"/>
        <end position="256"/>
    </location>
</feature>
<evidence type="ECO:0000313" key="8">
    <source>
        <dbReference type="Proteomes" id="UP000663864"/>
    </source>
</evidence>
<comment type="caution">
    <text evidence="7">The sequence shown here is derived from an EMBL/GenBank/DDBJ whole genome shotgun (WGS) entry which is preliminary data.</text>
</comment>
<reference evidence="7" key="1">
    <citation type="submission" date="2021-02" db="EMBL/GenBank/DDBJ databases">
        <authorList>
            <person name="Nowell W R."/>
        </authorList>
    </citation>
    <scope>NUCLEOTIDE SEQUENCE</scope>
</reference>
<evidence type="ECO:0000313" key="7">
    <source>
        <dbReference type="EMBL" id="CAF1033778.1"/>
    </source>
</evidence>
<comment type="similarity">
    <text evidence="3">Belongs to the intermediate filament family.</text>
</comment>
<feature type="compositionally biased region" description="Polar residues" evidence="5">
    <location>
        <begin position="441"/>
        <end position="458"/>
    </location>
</feature>
<dbReference type="GO" id="GO:0005882">
    <property type="term" value="C:intermediate filament"/>
    <property type="evidence" value="ECO:0007669"/>
    <property type="project" value="UniProtKB-KW"/>
</dbReference>
<dbReference type="PANTHER" id="PTHR45721">
    <property type="entry name" value="LAMIN DM0-RELATED"/>
    <property type="match status" value="1"/>
</dbReference>
<dbReference type="EMBL" id="CAJNOT010000608">
    <property type="protein sequence ID" value="CAF1033778.1"/>
    <property type="molecule type" value="Genomic_DNA"/>
</dbReference>
<dbReference type="GO" id="GO:0005652">
    <property type="term" value="C:nuclear lamina"/>
    <property type="evidence" value="ECO:0007669"/>
    <property type="project" value="TreeGrafter"/>
</dbReference>
<feature type="region of interest" description="Disordered" evidence="5">
    <location>
        <begin position="1"/>
        <end position="41"/>
    </location>
</feature>
<dbReference type="Gene3D" id="1.20.5.170">
    <property type="match status" value="1"/>
</dbReference>
<evidence type="ECO:0000256" key="4">
    <source>
        <dbReference type="SAM" id="Coils"/>
    </source>
</evidence>
<evidence type="ECO:0000256" key="3">
    <source>
        <dbReference type="RuleBase" id="RU000685"/>
    </source>
</evidence>
<feature type="compositionally biased region" description="Low complexity" evidence="5">
    <location>
        <begin position="487"/>
        <end position="501"/>
    </location>
</feature>
<dbReference type="Gene3D" id="1.20.5.1160">
    <property type="entry name" value="Vasodilator-stimulated phosphoprotein"/>
    <property type="match status" value="1"/>
</dbReference>
<protein>
    <recommendedName>
        <fullName evidence="6">IF rod domain-containing protein</fullName>
    </recommendedName>
</protein>
<dbReference type="GO" id="GO:0006998">
    <property type="term" value="P:nuclear envelope organization"/>
    <property type="evidence" value="ECO:0007669"/>
    <property type="project" value="TreeGrafter"/>
</dbReference>
<sequence length="543" mass="64381">MDNHNTSSILSQKENQLEEESLNSNRLPRTSRRSSRKNIATEHFNSSDIPIKSSGKSIIVITIEENRKREKRELNHLNDRFASYIERVRFLEGQNKTIQLEINQLREKLNSRITKVKEKYENKISEVRQTIDNTVKDHATVYLRAKHAEENTLKFKDKCDSLLAVRDSDRKQIEFLQKQLFDNEADLNLIHRRLTDLEDEQKRCHIESKQLLLDIQRIKNDLNDEIISRIQLENQKENLEKELEFLKDIHLHEIEELKQINLNNTPTLNPTKFFQYELSNAIKNIRQEYEQLNFQQRHELESWYQSKVTQAIKEVQASEKPKKNILEQEEIQRLRTLVSNSQQDITTIHQRNEELENRIRELEDLIKIERNENIRASNERNQKLKELKDRLVDLARNYDELISMKISLDSEISIYRKLLEGEEKREGLKRIAENVEHQIQANFPATSGESITYSQSYQRKNDSQENQDRSYADDRENTLNKETPYLSPISSSSNNNNIQNNDEPIQTPMHEEFVQLQNLNASSERNSDYDSSKEDSHEQHDHL</sequence>
<evidence type="ECO:0000256" key="2">
    <source>
        <dbReference type="ARBA" id="ARBA00023054"/>
    </source>
</evidence>
<feature type="compositionally biased region" description="Basic and acidic residues" evidence="5">
    <location>
        <begin position="459"/>
        <end position="479"/>
    </location>
</feature>
<name>A0A814J5V1_9BILA</name>
<evidence type="ECO:0000256" key="5">
    <source>
        <dbReference type="SAM" id="MobiDB-lite"/>
    </source>
</evidence>
<dbReference type="Pfam" id="PF00038">
    <property type="entry name" value="Filament"/>
    <property type="match status" value="1"/>
</dbReference>
<dbReference type="InterPro" id="IPR039008">
    <property type="entry name" value="IF_rod_dom"/>
</dbReference>
<dbReference type="GO" id="GO:0031507">
    <property type="term" value="P:heterochromatin formation"/>
    <property type="evidence" value="ECO:0007669"/>
    <property type="project" value="TreeGrafter"/>
</dbReference>
<feature type="compositionally biased region" description="Polar residues" evidence="5">
    <location>
        <begin position="515"/>
        <end position="524"/>
    </location>
</feature>
<dbReference type="SMART" id="SM01391">
    <property type="entry name" value="Filament"/>
    <property type="match status" value="1"/>
</dbReference>
<evidence type="ECO:0000259" key="6">
    <source>
        <dbReference type="PROSITE" id="PS51842"/>
    </source>
</evidence>
<dbReference type="GO" id="GO:0090435">
    <property type="term" value="P:protein localization to nuclear envelope"/>
    <property type="evidence" value="ECO:0007669"/>
    <property type="project" value="TreeGrafter"/>
</dbReference>
<gene>
    <name evidence="7" type="ORF">ZHD862_LOCUS14182</name>
</gene>
<feature type="domain" description="IF rod" evidence="6">
    <location>
        <begin position="70"/>
        <end position="426"/>
    </location>
</feature>
<dbReference type="AlphaFoldDB" id="A0A814J5V1"/>
<dbReference type="PROSITE" id="PS51842">
    <property type="entry name" value="IF_ROD_2"/>
    <property type="match status" value="1"/>
</dbReference>
<feature type="coiled-coil region" evidence="4">
    <location>
        <begin position="338"/>
        <end position="438"/>
    </location>
</feature>
<organism evidence="7 8">
    <name type="scientific">Rotaria sordida</name>
    <dbReference type="NCBI Taxonomy" id="392033"/>
    <lineage>
        <taxon>Eukaryota</taxon>
        <taxon>Metazoa</taxon>
        <taxon>Spiralia</taxon>
        <taxon>Gnathifera</taxon>
        <taxon>Rotifera</taxon>
        <taxon>Eurotatoria</taxon>
        <taxon>Bdelloidea</taxon>
        <taxon>Philodinida</taxon>
        <taxon>Philodinidae</taxon>
        <taxon>Rotaria</taxon>
    </lineage>
</organism>
<feature type="compositionally biased region" description="Basic and acidic residues" evidence="5">
    <location>
        <begin position="525"/>
        <end position="543"/>
    </location>
</feature>
<dbReference type="InterPro" id="IPR018039">
    <property type="entry name" value="IF_conserved"/>
</dbReference>
<dbReference type="SUPFAM" id="SSF64593">
    <property type="entry name" value="Intermediate filament protein, coiled coil region"/>
    <property type="match status" value="2"/>
</dbReference>
<dbReference type="GO" id="GO:0005200">
    <property type="term" value="F:structural constituent of cytoskeleton"/>
    <property type="evidence" value="ECO:0007669"/>
    <property type="project" value="TreeGrafter"/>
</dbReference>
<accession>A0A814J5V1</accession>
<dbReference type="GO" id="GO:0051664">
    <property type="term" value="P:nuclear pore localization"/>
    <property type="evidence" value="ECO:0007669"/>
    <property type="project" value="TreeGrafter"/>
</dbReference>
<feature type="region of interest" description="Disordered" evidence="5">
    <location>
        <begin position="441"/>
        <end position="543"/>
    </location>
</feature>